<gene>
    <name evidence="8" type="ORF">AB6A40_010315</name>
</gene>
<keyword evidence="9" id="KW-1185">Reference proteome</keyword>
<dbReference type="SUPFAM" id="SSF56059">
    <property type="entry name" value="Glutathione synthetase ATP-binding domain-like"/>
    <property type="match status" value="1"/>
</dbReference>
<accession>A0ABD6F0W5</accession>
<dbReference type="PROSITE" id="PS50975">
    <property type="entry name" value="ATP_GRASP"/>
    <property type="match status" value="1"/>
</dbReference>
<feature type="domain" description="Biotin carboxylation" evidence="7">
    <location>
        <begin position="1"/>
        <end position="306"/>
    </location>
</feature>
<dbReference type="PANTHER" id="PTHR43778">
    <property type="entry name" value="PYRUVATE CARBOXYLASE"/>
    <property type="match status" value="1"/>
</dbReference>
<evidence type="ECO:0000256" key="1">
    <source>
        <dbReference type="ARBA" id="ARBA00022598"/>
    </source>
</evidence>
<organism evidence="8 9">
    <name type="scientific">Gnathostoma spinigerum</name>
    <dbReference type="NCBI Taxonomy" id="75299"/>
    <lineage>
        <taxon>Eukaryota</taxon>
        <taxon>Metazoa</taxon>
        <taxon>Ecdysozoa</taxon>
        <taxon>Nematoda</taxon>
        <taxon>Chromadorea</taxon>
        <taxon>Rhabditida</taxon>
        <taxon>Spirurina</taxon>
        <taxon>Gnathostomatomorpha</taxon>
        <taxon>Gnathostomatoidea</taxon>
        <taxon>Gnathostomatidae</taxon>
        <taxon>Gnathostoma</taxon>
    </lineage>
</organism>
<sequence length="306" mass="34652">MDTFVSQLLRVIPGSETPVRSAMEARQFVAKFGTPVFMKPARGGGGRGLMRIDSIEEVENAFQRCSYEALKSFGDRSLYVEKFIDHPRVIQIQIMGDHYGDVIHLYDRDCSIQKGRRKVIEFAPAHNLDPKIRDHLLNDAIKLAKHVKYYSAGTVEFLVDIYGDYYFMEMNSELEAEHALTEEMTGLDLVQAQIQIAEGKRLKNIPHFQQEKISPIGAAIQCRITAEDPVRNFAPDEDMIELFRSGGGAGIRLDSPEAFSGSTIAICYDAALMKIVARSRTHEEAVRKMIRALREFRVRGIKRILL</sequence>
<keyword evidence="3 5" id="KW-0067">ATP-binding</keyword>
<keyword evidence="1" id="KW-0436">Ligase</keyword>
<dbReference type="Gene3D" id="3.30.470.20">
    <property type="entry name" value="ATP-grasp fold, B domain"/>
    <property type="match status" value="1"/>
</dbReference>
<dbReference type="InterPro" id="IPR011761">
    <property type="entry name" value="ATP-grasp"/>
</dbReference>
<dbReference type="InterPro" id="IPR011054">
    <property type="entry name" value="Rudment_hybrid_motif"/>
</dbReference>
<dbReference type="GO" id="GO:0016874">
    <property type="term" value="F:ligase activity"/>
    <property type="evidence" value="ECO:0007669"/>
    <property type="project" value="UniProtKB-KW"/>
</dbReference>
<dbReference type="InterPro" id="IPR005482">
    <property type="entry name" value="Biotin_COase_C"/>
</dbReference>
<dbReference type="AlphaFoldDB" id="A0ABD6F0W5"/>
<dbReference type="InterPro" id="IPR013815">
    <property type="entry name" value="ATP_grasp_subdomain_1"/>
</dbReference>
<feature type="domain" description="ATP-grasp" evidence="6">
    <location>
        <begin position="3"/>
        <end position="198"/>
    </location>
</feature>
<evidence type="ECO:0000313" key="9">
    <source>
        <dbReference type="Proteomes" id="UP001608902"/>
    </source>
</evidence>
<dbReference type="Proteomes" id="UP001608902">
    <property type="component" value="Unassembled WGS sequence"/>
</dbReference>
<dbReference type="Pfam" id="PF02785">
    <property type="entry name" value="Biotin_carb_C"/>
    <property type="match status" value="1"/>
</dbReference>
<evidence type="ECO:0000256" key="5">
    <source>
        <dbReference type="PROSITE-ProRule" id="PRU00409"/>
    </source>
</evidence>
<dbReference type="PANTHER" id="PTHR43778:SF2">
    <property type="entry name" value="PYRUVATE CARBOXYLASE, MITOCHONDRIAL"/>
    <property type="match status" value="1"/>
</dbReference>
<dbReference type="InterPro" id="IPR011764">
    <property type="entry name" value="Biotin_carboxylation_dom"/>
</dbReference>
<protein>
    <recommendedName>
        <fullName evidence="10">Pyruvate carboxylase</fullName>
    </recommendedName>
</protein>
<evidence type="ECO:0000256" key="4">
    <source>
        <dbReference type="ARBA" id="ARBA00023267"/>
    </source>
</evidence>
<evidence type="ECO:0008006" key="10">
    <source>
        <dbReference type="Google" id="ProtNLM"/>
    </source>
</evidence>
<evidence type="ECO:0000313" key="8">
    <source>
        <dbReference type="EMBL" id="MFH4983606.1"/>
    </source>
</evidence>
<dbReference type="InterPro" id="IPR005479">
    <property type="entry name" value="CPAse_ATP-bd"/>
</dbReference>
<dbReference type="InterPro" id="IPR055268">
    <property type="entry name" value="PCB-like"/>
</dbReference>
<keyword evidence="2 5" id="KW-0547">Nucleotide-binding</keyword>
<reference evidence="8 9" key="1">
    <citation type="submission" date="2024-08" db="EMBL/GenBank/DDBJ databases">
        <title>Gnathostoma spinigerum genome.</title>
        <authorList>
            <person name="Gonzalez-Bertolin B."/>
            <person name="Monzon S."/>
            <person name="Zaballos A."/>
            <person name="Jimenez P."/>
            <person name="Dekumyoy P."/>
            <person name="Varona S."/>
            <person name="Cuesta I."/>
            <person name="Sumanam S."/>
            <person name="Adisakwattana P."/>
            <person name="Gasser R.B."/>
            <person name="Hernandez-Gonzalez A."/>
            <person name="Young N.D."/>
            <person name="Perteguer M.J."/>
        </authorList>
    </citation>
    <scope>NUCLEOTIDE SEQUENCE [LARGE SCALE GENOMIC DNA]</scope>
    <source>
        <strain evidence="8">AL3</strain>
        <tissue evidence="8">Liver</tissue>
    </source>
</reference>
<dbReference type="SMART" id="SM00878">
    <property type="entry name" value="Biotin_carb_C"/>
    <property type="match status" value="1"/>
</dbReference>
<dbReference type="Gene3D" id="3.30.1490.20">
    <property type="entry name" value="ATP-grasp fold, A domain"/>
    <property type="match status" value="1"/>
</dbReference>
<keyword evidence="4" id="KW-0092">Biotin</keyword>
<evidence type="ECO:0000256" key="2">
    <source>
        <dbReference type="ARBA" id="ARBA00022741"/>
    </source>
</evidence>
<dbReference type="PROSITE" id="PS50979">
    <property type="entry name" value="BC"/>
    <property type="match status" value="1"/>
</dbReference>
<dbReference type="SUPFAM" id="SSF51246">
    <property type="entry name" value="Rudiment single hybrid motif"/>
    <property type="match status" value="1"/>
</dbReference>
<evidence type="ECO:0000259" key="7">
    <source>
        <dbReference type="PROSITE" id="PS50979"/>
    </source>
</evidence>
<dbReference type="Pfam" id="PF02786">
    <property type="entry name" value="CPSase_L_D2"/>
    <property type="match status" value="1"/>
</dbReference>
<evidence type="ECO:0000259" key="6">
    <source>
        <dbReference type="PROSITE" id="PS50975"/>
    </source>
</evidence>
<comment type="caution">
    <text evidence="8">The sequence shown here is derived from an EMBL/GenBank/DDBJ whole genome shotgun (WGS) entry which is preliminary data.</text>
</comment>
<dbReference type="GO" id="GO:0005524">
    <property type="term" value="F:ATP binding"/>
    <property type="evidence" value="ECO:0007669"/>
    <property type="project" value="UniProtKB-UniRule"/>
</dbReference>
<proteinExistence type="predicted"/>
<evidence type="ECO:0000256" key="3">
    <source>
        <dbReference type="ARBA" id="ARBA00022840"/>
    </source>
</evidence>
<name>A0ABD6F0W5_9BILA</name>
<dbReference type="EMBL" id="JBGFUD010012998">
    <property type="protein sequence ID" value="MFH4983606.1"/>
    <property type="molecule type" value="Genomic_DNA"/>
</dbReference>